<dbReference type="InterPro" id="IPR039379">
    <property type="entry name" value="Protoglobin_sensor_dom"/>
</dbReference>
<feature type="domain" description="Globin-sensor" evidence="1">
    <location>
        <begin position="11"/>
        <end position="152"/>
    </location>
</feature>
<evidence type="ECO:0000313" key="2">
    <source>
        <dbReference type="EMBL" id="MBS7825324.1"/>
    </source>
</evidence>
<gene>
    <name evidence="2" type="ORF">J7561_08935</name>
</gene>
<dbReference type="GO" id="GO:0019825">
    <property type="term" value="F:oxygen binding"/>
    <property type="evidence" value="ECO:0007669"/>
    <property type="project" value="InterPro"/>
</dbReference>
<dbReference type="CDD" id="cd01068">
    <property type="entry name" value="globin_sensor"/>
    <property type="match status" value="1"/>
</dbReference>
<dbReference type="InterPro" id="IPR009050">
    <property type="entry name" value="Globin-like_sf"/>
</dbReference>
<reference evidence="2" key="1">
    <citation type="submission" date="2021-03" db="EMBL/GenBank/DDBJ databases">
        <title>Identification and antibiotic profiling of Wohlfahrtiimonas chitiniclastica, an underestimated human pathogen.</title>
        <authorList>
            <person name="Kopf A."/>
            <person name="Bunk B."/>
            <person name="Coldewey S."/>
            <person name="Gunzer F."/>
            <person name="Riedel T."/>
            <person name="Schroettner P."/>
        </authorList>
    </citation>
    <scope>NUCLEOTIDE SEQUENCE</scope>
    <source>
        <strain evidence="2">DSM 100917</strain>
    </source>
</reference>
<dbReference type="AlphaFoldDB" id="A0AB35BZX7"/>
<dbReference type="SUPFAM" id="SSF46458">
    <property type="entry name" value="Globin-like"/>
    <property type="match status" value="1"/>
</dbReference>
<dbReference type="Pfam" id="PF11563">
    <property type="entry name" value="Protoglobin"/>
    <property type="match status" value="1"/>
</dbReference>
<name>A0AB35BZX7_9GAMM</name>
<sequence>MTIKNTFGIKNEELDVLLDINNFTESDVATLHRLRPIVESKLPELTEKFYIQLQGNPTTAHYLEGRLEALKATHLAWLQGLFTENFDQAYVDFLWNIGRVHAKLHIAPLFVAASMSYLRAEFPKLISYEAAQTLGCTQSELVSPILKMLDINQFVIDNSYNERLLEVTGISKKLLQRLMS</sequence>
<evidence type="ECO:0000259" key="1">
    <source>
        <dbReference type="Pfam" id="PF11563"/>
    </source>
</evidence>
<proteinExistence type="predicted"/>
<comment type="caution">
    <text evidence="2">The sequence shown here is derived from an EMBL/GenBank/DDBJ whole genome shotgun (WGS) entry which is preliminary data.</text>
</comment>
<dbReference type="Proteomes" id="UP000680020">
    <property type="component" value="Unassembled WGS sequence"/>
</dbReference>
<protein>
    <recommendedName>
        <fullName evidence="1">Globin-sensor domain-containing protein</fullName>
    </recommendedName>
</protein>
<dbReference type="InterPro" id="IPR044398">
    <property type="entry name" value="Globin-sensor_dom"/>
</dbReference>
<organism evidence="2 3">
    <name type="scientific">Wohlfahrtiimonas chitiniclastica</name>
    <dbReference type="NCBI Taxonomy" id="400946"/>
    <lineage>
        <taxon>Bacteria</taxon>
        <taxon>Pseudomonadati</taxon>
        <taxon>Pseudomonadota</taxon>
        <taxon>Gammaproteobacteria</taxon>
        <taxon>Cardiobacteriales</taxon>
        <taxon>Ignatzschineriaceae</taxon>
        <taxon>Wohlfahrtiimonas</taxon>
    </lineage>
</organism>
<dbReference type="GO" id="GO:0020037">
    <property type="term" value="F:heme binding"/>
    <property type="evidence" value="ECO:0007669"/>
    <property type="project" value="InterPro"/>
</dbReference>
<dbReference type="RefSeq" id="WP_008314060.1">
    <property type="nucleotide sequence ID" value="NZ_JAGIBT010000012.1"/>
</dbReference>
<dbReference type="EMBL" id="JAGIBU010000010">
    <property type="protein sequence ID" value="MBS7825324.1"/>
    <property type="molecule type" value="Genomic_DNA"/>
</dbReference>
<dbReference type="Gene3D" id="1.10.490.10">
    <property type="entry name" value="Globins"/>
    <property type="match status" value="1"/>
</dbReference>
<evidence type="ECO:0000313" key="3">
    <source>
        <dbReference type="Proteomes" id="UP000680020"/>
    </source>
</evidence>
<accession>A0AB35BZX7</accession>
<dbReference type="InterPro" id="IPR012292">
    <property type="entry name" value="Globin/Proto"/>
</dbReference>